<comment type="caution">
    <text evidence="4">The sequence shown here is derived from an EMBL/GenBank/DDBJ whole genome shotgun (WGS) entry which is preliminary data.</text>
</comment>
<dbReference type="GO" id="GO:0003677">
    <property type="term" value="F:DNA binding"/>
    <property type="evidence" value="ECO:0007669"/>
    <property type="project" value="UniProtKB-UniRule"/>
</dbReference>
<dbReference type="EMBL" id="DVOH01000048">
    <property type="protein sequence ID" value="HIV00661.1"/>
    <property type="molecule type" value="Genomic_DNA"/>
</dbReference>
<evidence type="ECO:0000313" key="5">
    <source>
        <dbReference type="Proteomes" id="UP000886891"/>
    </source>
</evidence>
<keyword evidence="1 2" id="KW-0238">DNA-binding</keyword>
<dbReference type="InterPro" id="IPR050624">
    <property type="entry name" value="HTH-type_Tx_Regulator"/>
</dbReference>
<accession>A0A9D1NDN7</accession>
<dbReference type="AlphaFoldDB" id="A0A9D1NDN7"/>
<organism evidence="4 5">
    <name type="scientific">Candidatus Stercoripulliclostridium merdipullorum</name>
    <dbReference type="NCBI Taxonomy" id="2840952"/>
    <lineage>
        <taxon>Bacteria</taxon>
        <taxon>Bacillati</taxon>
        <taxon>Bacillota</taxon>
        <taxon>Clostridia</taxon>
        <taxon>Eubacteriales</taxon>
        <taxon>Candidatus Stercoripulliclostridium</taxon>
    </lineage>
</organism>
<name>A0A9D1NDN7_9FIRM</name>
<dbReference type="InterPro" id="IPR009057">
    <property type="entry name" value="Homeodomain-like_sf"/>
</dbReference>
<dbReference type="PANTHER" id="PTHR43479:SF7">
    <property type="entry name" value="TETR-FAMILY TRANSCRIPTIONAL REGULATOR"/>
    <property type="match status" value="1"/>
</dbReference>
<reference evidence="4" key="1">
    <citation type="submission" date="2020-10" db="EMBL/GenBank/DDBJ databases">
        <authorList>
            <person name="Gilroy R."/>
        </authorList>
    </citation>
    <scope>NUCLEOTIDE SEQUENCE</scope>
    <source>
        <strain evidence="4">23406</strain>
    </source>
</reference>
<evidence type="ECO:0000256" key="1">
    <source>
        <dbReference type="ARBA" id="ARBA00023125"/>
    </source>
</evidence>
<gene>
    <name evidence="4" type="ORF">IAB14_06085</name>
</gene>
<protein>
    <submittedName>
        <fullName evidence="4">TetR/AcrR family transcriptional regulator</fullName>
    </submittedName>
</protein>
<dbReference type="PROSITE" id="PS50977">
    <property type="entry name" value="HTH_TETR_2"/>
    <property type="match status" value="1"/>
</dbReference>
<dbReference type="Gene3D" id="1.10.357.10">
    <property type="entry name" value="Tetracycline Repressor, domain 2"/>
    <property type="match status" value="1"/>
</dbReference>
<feature type="domain" description="HTH tetR-type" evidence="3">
    <location>
        <begin position="14"/>
        <end position="74"/>
    </location>
</feature>
<dbReference type="PANTHER" id="PTHR43479">
    <property type="entry name" value="ACREF/ENVCD OPERON REPRESSOR-RELATED"/>
    <property type="match status" value="1"/>
</dbReference>
<feature type="DNA-binding region" description="H-T-H motif" evidence="2">
    <location>
        <begin position="37"/>
        <end position="56"/>
    </location>
</feature>
<dbReference type="InterPro" id="IPR001647">
    <property type="entry name" value="HTH_TetR"/>
</dbReference>
<sequence>MPQVLKNPNDYRCLKTRKAIKMAFIALLERKDINDITITTLTREAEINRRTFYLHYQNVGDVIEDIENEIINRSCQAISGHDFESIKKNPCLIVQEVREIIAASFGIYRKILLSESNLSLILKIKDVIKQKLVKEILETGDADATLLPYAIDFLLGGMLTVFYQWYIGDRTIPFEQIANAVCSLSINTANALFHLKPADFN</sequence>
<evidence type="ECO:0000313" key="4">
    <source>
        <dbReference type="EMBL" id="HIV00661.1"/>
    </source>
</evidence>
<proteinExistence type="predicted"/>
<dbReference type="Proteomes" id="UP000886891">
    <property type="component" value="Unassembled WGS sequence"/>
</dbReference>
<evidence type="ECO:0000259" key="3">
    <source>
        <dbReference type="PROSITE" id="PS50977"/>
    </source>
</evidence>
<reference evidence="4" key="2">
    <citation type="journal article" date="2021" name="PeerJ">
        <title>Extensive microbial diversity within the chicken gut microbiome revealed by metagenomics and culture.</title>
        <authorList>
            <person name="Gilroy R."/>
            <person name="Ravi A."/>
            <person name="Getino M."/>
            <person name="Pursley I."/>
            <person name="Horton D.L."/>
            <person name="Alikhan N.F."/>
            <person name="Baker D."/>
            <person name="Gharbi K."/>
            <person name="Hall N."/>
            <person name="Watson M."/>
            <person name="Adriaenssens E.M."/>
            <person name="Foster-Nyarko E."/>
            <person name="Jarju S."/>
            <person name="Secka A."/>
            <person name="Antonio M."/>
            <person name="Oren A."/>
            <person name="Chaudhuri R.R."/>
            <person name="La Ragione R."/>
            <person name="Hildebrand F."/>
            <person name="Pallen M.J."/>
        </authorList>
    </citation>
    <scope>NUCLEOTIDE SEQUENCE</scope>
    <source>
        <strain evidence="4">23406</strain>
    </source>
</reference>
<dbReference type="SUPFAM" id="SSF46689">
    <property type="entry name" value="Homeodomain-like"/>
    <property type="match status" value="1"/>
</dbReference>
<evidence type="ECO:0000256" key="2">
    <source>
        <dbReference type="PROSITE-ProRule" id="PRU00335"/>
    </source>
</evidence>